<accession>A0A3N7EVK0</accession>
<evidence type="ECO:0000256" key="1">
    <source>
        <dbReference type="PROSITE-ProRule" id="PRU01122"/>
    </source>
</evidence>
<dbReference type="InterPro" id="IPR027065">
    <property type="entry name" value="Lon_Prtase"/>
</dbReference>
<evidence type="ECO:0000313" key="3">
    <source>
        <dbReference type="EMBL" id="RQO89886.1"/>
    </source>
</evidence>
<dbReference type="STRING" id="3694.A0A3N7EVK0"/>
<evidence type="ECO:0000313" key="4">
    <source>
        <dbReference type="Proteomes" id="UP000006729"/>
    </source>
</evidence>
<feature type="domain" description="Lon proteolytic" evidence="2">
    <location>
        <begin position="1"/>
        <end position="81"/>
    </location>
</feature>
<dbReference type="InterPro" id="IPR020568">
    <property type="entry name" value="Ribosomal_Su5_D2-typ_SF"/>
</dbReference>
<dbReference type="SUPFAM" id="SSF54211">
    <property type="entry name" value="Ribosomal protein S5 domain 2-like"/>
    <property type="match status" value="1"/>
</dbReference>
<evidence type="ECO:0000259" key="2">
    <source>
        <dbReference type="PROSITE" id="PS51786"/>
    </source>
</evidence>
<dbReference type="AlphaFoldDB" id="A0A3N7EVK0"/>
<dbReference type="Gene3D" id="3.30.230.10">
    <property type="match status" value="1"/>
</dbReference>
<sequence length="87" mass="9855">MKKPVRKDLAMTGEVTLTGKILPIGGVKEKTLAARRSDVKTIIFPSANRRDFDELLPNVKEGLDVHFVDDYSQIFELAFGYEENENK</sequence>
<dbReference type="GO" id="GO:0030163">
    <property type="term" value="P:protein catabolic process"/>
    <property type="evidence" value="ECO:0007669"/>
    <property type="project" value="InterPro"/>
</dbReference>
<reference evidence="3 4" key="1">
    <citation type="journal article" date="2006" name="Science">
        <title>The genome of black cottonwood, Populus trichocarpa (Torr. &amp; Gray).</title>
        <authorList>
            <person name="Tuskan G.A."/>
            <person name="Difazio S."/>
            <person name="Jansson S."/>
            <person name="Bohlmann J."/>
            <person name="Grigoriev I."/>
            <person name="Hellsten U."/>
            <person name="Putnam N."/>
            <person name="Ralph S."/>
            <person name="Rombauts S."/>
            <person name="Salamov A."/>
            <person name="Schein J."/>
            <person name="Sterck L."/>
            <person name="Aerts A."/>
            <person name="Bhalerao R.R."/>
            <person name="Bhalerao R.P."/>
            <person name="Blaudez D."/>
            <person name="Boerjan W."/>
            <person name="Brun A."/>
            <person name="Brunner A."/>
            <person name="Busov V."/>
            <person name="Campbell M."/>
            <person name="Carlson J."/>
            <person name="Chalot M."/>
            <person name="Chapman J."/>
            <person name="Chen G.L."/>
            <person name="Cooper D."/>
            <person name="Coutinho P.M."/>
            <person name="Couturier J."/>
            <person name="Covert S."/>
            <person name="Cronk Q."/>
            <person name="Cunningham R."/>
            <person name="Davis J."/>
            <person name="Degroeve S."/>
            <person name="Dejardin A."/>
            <person name="Depamphilis C."/>
            <person name="Detter J."/>
            <person name="Dirks B."/>
            <person name="Dubchak I."/>
            <person name="Duplessis S."/>
            <person name="Ehlting J."/>
            <person name="Ellis B."/>
            <person name="Gendler K."/>
            <person name="Goodstein D."/>
            <person name="Gribskov M."/>
            <person name="Grimwood J."/>
            <person name="Groover A."/>
            <person name="Gunter L."/>
            <person name="Hamberger B."/>
            <person name="Heinze B."/>
            <person name="Helariutta Y."/>
            <person name="Henrissat B."/>
            <person name="Holligan D."/>
            <person name="Holt R."/>
            <person name="Huang W."/>
            <person name="Islam-Faridi N."/>
            <person name="Jones S."/>
            <person name="Jones-Rhoades M."/>
            <person name="Jorgensen R."/>
            <person name="Joshi C."/>
            <person name="Kangasjarvi J."/>
            <person name="Karlsson J."/>
            <person name="Kelleher C."/>
            <person name="Kirkpatrick R."/>
            <person name="Kirst M."/>
            <person name="Kohler A."/>
            <person name="Kalluri U."/>
            <person name="Larimer F."/>
            <person name="Leebens-Mack J."/>
            <person name="Leple J.C."/>
            <person name="Locascio P."/>
            <person name="Lou Y."/>
            <person name="Lucas S."/>
            <person name="Martin F."/>
            <person name="Montanini B."/>
            <person name="Napoli C."/>
            <person name="Nelson D.R."/>
            <person name="Nelson C."/>
            <person name="Nieminen K."/>
            <person name="Nilsson O."/>
            <person name="Pereda V."/>
            <person name="Peter G."/>
            <person name="Philippe R."/>
            <person name="Pilate G."/>
            <person name="Poliakov A."/>
            <person name="Razumovskaya J."/>
            <person name="Richardson P."/>
            <person name="Rinaldi C."/>
            <person name="Ritland K."/>
            <person name="Rouze P."/>
            <person name="Ryaboy D."/>
            <person name="Schmutz J."/>
            <person name="Schrader J."/>
            <person name="Segerman B."/>
            <person name="Shin H."/>
            <person name="Siddiqui A."/>
            <person name="Sterky F."/>
            <person name="Terry A."/>
            <person name="Tsai C.J."/>
            <person name="Uberbacher E."/>
            <person name="Unneberg P."/>
            <person name="Vahala J."/>
            <person name="Wall K."/>
            <person name="Wessler S."/>
            <person name="Yang G."/>
            <person name="Yin T."/>
            <person name="Douglas C."/>
            <person name="Marra M."/>
            <person name="Sandberg G."/>
            <person name="Van de Peer Y."/>
            <person name="Rokhsar D."/>
        </authorList>
    </citation>
    <scope>NUCLEOTIDE SEQUENCE [LARGE SCALE GENOMIC DNA]</scope>
    <source>
        <strain evidence="4">cv. Nisqually</strain>
    </source>
</reference>
<organism evidence="3 4">
    <name type="scientific">Populus trichocarpa</name>
    <name type="common">Western balsam poplar</name>
    <name type="synonym">Populus balsamifera subsp. trichocarpa</name>
    <dbReference type="NCBI Taxonomy" id="3694"/>
    <lineage>
        <taxon>Eukaryota</taxon>
        <taxon>Viridiplantae</taxon>
        <taxon>Streptophyta</taxon>
        <taxon>Embryophyta</taxon>
        <taxon>Tracheophyta</taxon>
        <taxon>Spermatophyta</taxon>
        <taxon>Magnoliopsida</taxon>
        <taxon>eudicotyledons</taxon>
        <taxon>Gunneridae</taxon>
        <taxon>Pentapetalae</taxon>
        <taxon>rosids</taxon>
        <taxon>fabids</taxon>
        <taxon>Malpighiales</taxon>
        <taxon>Salicaceae</taxon>
        <taxon>Saliceae</taxon>
        <taxon>Populus</taxon>
    </lineage>
</organism>
<dbReference type="PROSITE" id="PS51786">
    <property type="entry name" value="LON_PROTEOLYTIC"/>
    <property type="match status" value="1"/>
</dbReference>
<dbReference type="InterPro" id="IPR014721">
    <property type="entry name" value="Ribsml_uS5_D2-typ_fold_subgr"/>
</dbReference>
<dbReference type="GO" id="GO:0004252">
    <property type="term" value="F:serine-type endopeptidase activity"/>
    <property type="evidence" value="ECO:0007669"/>
    <property type="project" value="InterPro"/>
</dbReference>
<protein>
    <recommendedName>
        <fullName evidence="2">Lon proteolytic domain-containing protein</fullName>
    </recommendedName>
</protein>
<dbReference type="PRINTS" id="PR00830">
    <property type="entry name" value="ENDOLAPTASE"/>
</dbReference>
<name>A0A3N7EVK0_POPTR</name>
<dbReference type="PANTHER" id="PTHR43718">
    <property type="entry name" value="LON PROTEASE"/>
    <property type="match status" value="1"/>
</dbReference>
<dbReference type="GO" id="GO:0006508">
    <property type="term" value="P:proteolysis"/>
    <property type="evidence" value="ECO:0007669"/>
    <property type="project" value="InterPro"/>
</dbReference>
<proteinExistence type="predicted"/>
<keyword evidence="4" id="KW-1185">Reference proteome</keyword>
<dbReference type="InParanoid" id="A0A3N7EVK0"/>
<dbReference type="InterPro" id="IPR008269">
    <property type="entry name" value="Lon_proteolytic"/>
</dbReference>
<dbReference type="EMBL" id="CM009294">
    <property type="protein sequence ID" value="RQO89886.1"/>
    <property type="molecule type" value="Genomic_DNA"/>
</dbReference>
<comment type="caution">
    <text evidence="1">Lacks conserved residue(s) required for the propagation of feature annotation.</text>
</comment>
<dbReference type="Proteomes" id="UP000006729">
    <property type="component" value="Chromosome 5"/>
</dbReference>
<dbReference type="GO" id="GO:0004176">
    <property type="term" value="F:ATP-dependent peptidase activity"/>
    <property type="evidence" value="ECO:0007669"/>
    <property type="project" value="InterPro"/>
</dbReference>
<dbReference type="GO" id="GO:0005524">
    <property type="term" value="F:ATP binding"/>
    <property type="evidence" value="ECO:0007669"/>
    <property type="project" value="InterPro"/>
</dbReference>
<dbReference type="Pfam" id="PF05362">
    <property type="entry name" value="Lon_C"/>
    <property type="match status" value="1"/>
</dbReference>
<dbReference type="PANTHER" id="PTHR43718:SF2">
    <property type="entry name" value="LON PROTEASE HOMOLOG, MITOCHONDRIAL"/>
    <property type="match status" value="1"/>
</dbReference>
<gene>
    <name evidence="3" type="ORF">POPTR_005G014566</name>
</gene>